<name>A0A5E4T8W5_9BURK</name>
<reference evidence="2 3" key="1">
    <citation type="submission" date="2019-08" db="EMBL/GenBank/DDBJ databases">
        <authorList>
            <person name="Peeters C."/>
        </authorList>
    </citation>
    <scope>NUCLEOTIDE SEQUENCE [LARGE SCALE GENOMIC DNA]</scope>
    <source>
        <strain evidence="2 3">LMG 31109</strain>
    </source>
</reference>
<dbReference type="Proteomes" id="UP000367825">
    <property type="component" value="Unassembled WGS sequence"/>
</dbReference>
<evidence type="ECO:0000256" key="1">
    <source>
        <dbReference type="SAM" id="MobiDB-lite"/>
    </source>
</evidence>
<accession>A0A5E4T8W5</accession>
<dbReference type="OrthoDB" id="8562328at2"/>
<dbReference type="EMBL" id="CABPSC010000003">
    <property type="protein sequence ID" value="VVD82509.1"/>
    <property type="molecule type" value="Genomic_DNA"/>
</dbReference>
<proteinExistence type="predicted"/>
<feature type="region of interest" description="Disordered" evidence="1">
    <location>
        <begin position="121"/>
        <end position="146"/>
    </location>
</feature>
<feature type="compositionally biased region" description="Pro residues" evidence="1">
    <location>
        <begin position="128"/>
        <end position="146"/>
    </location>
</feature>
<dbReference type="AlphaFoldDB" id="A0A5E4T8W5"/>
<gene>
    <name evidence="2" type="ORF">PNO31109_01175</name>
</gene>
<organism evidence="2 3">
    <name type="scientific">Pandoraea nosoerga</name>
    <dbReference type="NCBI Taxonomy" id="2508296"/>
    <lineage>
        <taxon>Bacteria</taxon>
        <taxon>Pseudomonadati</taxon>
        <taxon>Pseudomonadota</taxon>
        <taxon>Betaproteobacteria</taxon>
        <taxon>Burkholderiales</taxon>
        <taxon>Burkholderiaceae</taxon>
        <taxon>Pandoraea</taxon>
    </lineage>
</organism>
<keyword evidence="3" id="KW-1185">Reference proteome</keyword>
<evidence type="ECO:0000313" key="3">
    <source>
        <dbReference type="Proteomes" id="UP000367825"/>
    </source>
</evidence>
<dbReference type="RefSeq" id="WP_150554682.1">
    <property type="nucleotide sequence ID" value="NZ_CABPSC010000003.1"/>
</dbReference>
<sequence length="215" mass="23395">MTLRDSATGQRTTLLRVAAATWLLLVSAVLLVDHMALSGLAEQAQAFAPTAQVSLLESRVDGLSHRIEQRDTQPAALPQARYEQDTAALDQRLAAIELAQAYYAATDALHALETRVTRLEARPVSHQPKPPAPRPSKPVPAQPQPAEPSFRLIGVELRAEEHFVSVMPVGGTGLADVRLLRAGESEGGWRLDGIARDGAVFRRGDEIRRLPIQPR</sequence>
<evidence type="ECO:0000313" key="2">
    <source>
        <dbReference type="EMBL" id="VVD82509.1"/>
    </source>
</evidence>
<protein>
    <submittedName>
        <fullName evidence="2">Uncharacterized protein</fullName>
    </submittedName>
</protein>